<reference evidence="1" key="1">
    <citation type="journal article" date="2018" name="Genome Biol.">
        <title>SKESA: strategic k-mer extension for scrupulous assemblies.</title>
        <authorList>
            <person name="Souvorov A."/>
            <person name="Agarwala R."/>
            <person name="Lipman D.J."/>
        </authorList>
    </citation>
    <scope>NUCLEOTIDE SEQUENCE</scope>
    <source>
        <strain evidence="1">S372Ta</strain>
    </source>
</reference>
<name>A0A714HBC1_SALTM</name>
<organism evidence="1">
    <name type="scientific">Salmonella typhimurium</name>
    <dbReference type="NCBI Taxonomy" id="90371"/>
    <lineage>
        <taxon>Bacteria</taxon>
        <taxon>Pseudomonadati</taxon>
        <taxon>Pseudomonadota</taxon>
        <taxon>Gammaproteobacteria</taxon>
        <taxon>Enterobacterales</taxon>
        <taxon>Enterobacteriaceae</taxon>
        <taxon>Salmonella</taxon>
    </lineage>
</organism>
<dbReference type="EMBL" id="DAAOOL010000068">
    <property type="protein sequence ID" value="HAD3992787.1"/>
    <property type="molecule type" value="Genomic_DNA"/>
</dbReference>
<accession>A0A714HBC1</accession>
<gene>
    <name evidence="1" type="ORF">G1R15_25375</name>
</gene>
<proteinExistence type="predicted"/>
<reference evidence="1" key="2">
    <citation type="submission" date="2019-01" db="EMBL/GenBank/DDBJ databases">
        <authorList>
            <consortium name="NCBI Pathogen Detection Project"/>
        </authorList>
    </citation>
    <scope>NUCLEOTIDE SEQUENCE</scope>
    <source>
        <strain evidence="1">S372Ta</strain>
    </source>
</reference>
<protein>
    <submittedName>
        <fullName evidence="1">Uncharacterized protein</fullName>
    </submittedName>
</protein>
<dbReference type="AlphaFoldDB" id="A0A714HBC1"/>
<comment type="caution">
    <text evidence="1">The sequence shown here is derived from an EMBL/GenBank/DDBJ whole genome shotgun (WGS) entry which is preliminary data.</text>
</comment>
<sequence length="63" mass="7031">MLHKTGAENERKRVRRKCNTGYIPLPRSLTRCARSFGCGERYGLTGGAEISWGMPARGCQEDT</sequence>
<evidence type="ECO:0000313" key="1">
    <source>
        <dbReference type="EMBL" id="HAD3992787.1"/>
    </source>
</evidence>